<protein>
    <submittedName>
        <fullName evidence="1">Uncharacterized protein</fullName>
    </submittedName>
</protein>
<name>A0A0U1LPB1_TALIS</name>
<proteinExistence type="predicted"/>
<keyword evidence="2" id="KW-1185">Reference proteome</keyword>
<dbReference type="AlphaFoldDB" id="A0A0U1LPB1"/>
<organism evidence="1 2">
    <name type="scientific">Talaromyces islandicus</name>
    <name type="common">Penicillium islandicum</name>
    <dbReference type="NCBI Taxonomy" id="28573"/>
    <lineage>
        <taxon>Eukaryota</taxon>
        <taxon>Fungi</taxon>
        <taxon>Dikarya</taxon>
        <taxon>Ascomycota</taxon>
        <taxon>Pezizomycotina</taxon>
        <taxon>Eurotiomycetes</taxon>
        <taxon>Eurotiomycetidae</taxon>
        <taxon>Eurotiales</taxon>
        <taxon>Trichocomaceae</taxon>
        <taxon>Talaromyces</taxon>
        <taxon>Talaromyces sect. Islandici</taxon>
    </lineage>
</organism>
<reference evidence="1 2" key="1">
    <citation type="submission" date="2015-04" db="EMBL/GenBank/DDBJ databases">
        <authorList>
            <person name="Syromyatnikov M.Y."/>
            <person name="Popov V.N."/>
        </authorList>
    </citation>
    <scope>NUCLEOTIDE SEQUENCE [LARGE SCALE GENOMIC DNA]</scope>
    <source>
        <strain evidence="1">WF-38-12</strain>
    </source>
</reference>
<evidence type="ECO:0000313" key="1">
    <source>
        <dbReference type="EMBL" id="CRG85089.1"/>
    </source>
</evidence>
<dbReference type="OrthoDB" id="4521316at2759"/>
<gene>
    <name evidence="1" type="ORF">PISL3812_02225</name>
</gene>
<dbReference type="EMBL" id="CVMT01000002">
    <property type="protein sequence ID" value="CRG85089.1"/>
    <property type="molecule type" value="Genomic_DNA"/>
</dbReference>
<dbReference type="Proteomes" id="UP000054383">
    <property type="component" value="Unassembled WGS sequence"/>
</dbReference>
<sequence length="261" mass="29578">MSQTSHSVKQSSFSFPGGVRYFKRVEEQTNHNTHSRSEARYGGGIDYSWSLKSVTASSYSCCKAHYPLLYEKLKSPRAARKNFKEWKASIEKLPPERRPALPPQELLFAELKPMRNKRGELLVLTCTLQPSYPNFSLSCSTEFTERREVRNGVVLSDVRGAGAVLSTTANEWRILIERTGWNSDVLRAALGSGDLDLLDEAKAVRKGDGAVAPVSAQFDKKITVSGEYEVDRIWSETKGFYCVEIYIPKRSYRHKVLDKTW</sequence>
<accession>A0A0U1LPB1</accession>
<evidence type="ECO:0000313" key="2">
    <source>
        <dbReference type="Proteomes" id="UP000054383"/>
    </source>
</evidence>